<keyword evidence="4" id="KW-0472">Membrane</keyword>
<evidence type="ECO:0000256" key="2">
    <source>
        <dbReference type="ARBA" id="ARBA00006275"/>
    </source>
</evidence>
<comment type="caution">
    <text evidence="8">The sequence shown here is derived from an EMBL/GenBank/DDBJ whole genome shotgun (WGS) entry which is preliminary data.</text>
</comment>
<feature type="domain" description="SusD-like N-terminal" evidence="7">
    <location>
        <begin position="62"/>
        <end position="226"/>
    </location>
</feature>
<evidence type="ECO:0000256" key="1">
    <source>
        <dbReference type="ARBA" id="ARBA00004442"/>
    </source>
</evidence>
<feature type="domain" description="RagB/SusD" evidence="6">
    <location>
        <begin position="324"/>
        <end position="470"/>
    </location>
</feature>
<evidence type="ECO:0000313" key="8">
    <source>
        <dbReference type="EMBL" id="MBD0830631.1"/>
    </source>
</evidence>
<evidence type="ECO:0000313" key="9">
    <source>
        <dbReference type="Proteomes" id="UP000600588"/>
    </source>
</evidence>
<dbReference type="InterPro" id="IPR033985">
    <property type="entry name" value="SusD-like_N"/>
</dbReference>
<keyword evidence="9" id="KW-1185">Reference proteome</keyword>
<evidence type="ECO:0000256" key="5">
    <source>
        <dbReference type="ARBA" id="ARBA00023237"/>
    </source>
</evidence>
<dbReference type="PROSITE" id="PS51257">
    <property type="entry name" value="PROKAR_LIPOPROTEIN"/>
    <property type="match status" value="1"/>
</dbReference>
<organism evidence="8 9">
    <name type="scientific">Aestuariibaculum sediminum</name>
    <dbReference type="NCBI Taxonomy" id="2770637"/>
    <lineage>
        <taxon>Bacteria</taxon>
        <taxon>Pseudomonadati</taxon>
        <taxon>Bacteroidota</taxon>
        <taxon>Flavobacteriia</taxon>
        <taxon>Flavobacteriales</taxon>
        <taxon>Flavobacteriaceae</taxon>
    </lineage>
</organism>
<dbReference type="Proteomes" id="UP000600588">
    <property type="component" value="Unassembled WGS sequence"/>
</dbReference>
<reference evidence="8 9" key="1">
    <citation type="submission" date="2020-09" db="EMBL/GenBank/DDBJ databases">
        <title>TT11 complete genome.</title>
        <authorList>
            <person name="Wu Z."/>
        </authorList>
    </citation>
    <scope>NUCLEOTIDE SEQUENCE [LARGE SCALE GENOMIC DNA]</scope>
    <source>
        <strain evidence="8 9">TT11</strain>
    </source>
</reference>
<gene>
    <name evidence="8" type="ORF">ICJ83_00660</name>
</gene>
<keyword evidence="5" id="KW-0998">Cell outer membrane</keyword>
<evidence type="ECO:0000259" key="7">
    <source>
        <dbReference type="Pfam" id="PF14322"/>
    </source>
</evidence>
<name>A0A8J6Q964_9FLAO</name>
<sequence length="483" mass="56296">MKKILFVLPVLLTFIGCSDFLDQVDQDKLIPEKPEHYAAVMLQEFSWEYDMFFDIDHMTDNVSEDENAITSTKFGKKSTYTWQREIEFNEDGGKVDNNLAWRGMYEDIAIMNYTIDQIDDAIGDEEEIYYTKGEAYFLRALSYFNLLNLYGVPYNAETANSDLGVPLRSNLEVNQFYSRNTVAEGYSLIENDLMQAIELFSMSGLTKSSWHPDLAASYVLMSRVKLFQEKWQETIDYATKATELGSLSRVTIDEPFVTAGNQEILYSYHTIRPTWPLIDYGTTLEFSAYRASSDLMDLYDDNDLRKEAFFMELLDGNGSNYYRTKKSQMGLYTDLGFANIRVAEAYLNRAEAYAHLEDVGSVVSDMETLLNKRYSNTSTIVYPTTPEEALTFVLNERRKELCFEDHHRWFDLRRMKNRPEIKHIFTIRDEQGTKLSTETFTLLSDDLNYTLPIPLYERQRNPLIRNNERYEKLPETEDEIIVN</sequence>
<dbReference type="AlphaFoldDB" id="A0A8J6Q964"/>
<evidence type="ECO:0000259" key="6">
    <source>
        <dbReference type="Pfam" id="PF07980"/>
    </source>
</evidence>
<dbReference type="EMBL" id="JACVXB010000001">
    <property type="protein sequence ID" value="MBD0830631.1"/>
    <property type="molecule type" value="Genomic_DNA"/>
</dbReference>
<evidence type="ECO:0000256" key="4">
    <source>
        <dbReference type="ARBA" id="ARBA00023136"/>
    </source>
</evidence>
<evidence type="ECO:0000256" key="3">
    <source>
        <dbReference type="ARBA" id="ARBA00022729"/>
    </source>
</evidence>
<keyword evidence="3" id="KW-0732">Signal</keyword>
<dbReference type="Gene3D" id="1.25.40.390">
    <property type="match status" value="1"/>
</dbReference>
<dbReference type="InterPro" id="IPR012944">
    <property type="entry name" value="SusD_RagB_dom"/>
</dbReference>
<proteinExistence type="inferred from homology"/>
<dbReference type="Pfam" id="PF14322">
    <property type="entry name" value="SusD-like_3"/>
    <property type="match status" value="1"/>
</dbReference>
<comment type="subcellular location">
    <subcellularLocation>
        <location evidence="1">Cell outer membrane</location>
    </subcellularLocation>
</comment>
<dbReference type="InterPro" id="IPR011990">
    <property type="entry name" value="TPR-like_helical_dom_sf"/>
</dbReference>
<dbReference type="GO" id="GO:0009279">
    <property type="term" value="C:cell outer membrane"/>
    <property type="evidence" value="ECO:0007669"/>
    <property type="project" value="UniProtKB-SubCell"/>
</dbReference>
<dbReference type="SUPFAM" id="SSF48452">
    <property type="entry name" value="TPR-like"/>
    <property type="match status" value="1"/>
</dbReference>
<accession>A0A8J6Q964</accession>
<protein>
    <submittedName>
        <fullName evidence="8">RagB/SusD family nutrient uptake outer membrane protein</fullName>
    </submittedName>
</protein>
<dbReference type="RefSeq" id="WP_188228441.1">
    <property type="nucleotide sequence ID" value="NZ_JACVXB010000001.1"/>
</dbReference>
<comment type="similarity">
    <text evidence="2">Belongs to the SusD family.</text>
</comment>
<dbReference type="Pfam" id="PF07980">
    <property type="entry name" value="SusD_RagB"/>
    <property type="match status" value="1"/>
</dbReference>